<evidence type="ECO:0000313" key="5">
    <source>
        <dbReference type="Proteomes" id="UP001213979"/>
    </source>
</evidence>
<dbReference type="EMBL" id="JARTLI010000047">
    <property type="protein sequence ID" value="MED5053494.1"/>
    <property type="molecule type" value="Genomic_DNA"/>
</dbReference>
<evidence type="ECO:0000313" key="6">
    <source>
        <dbReference type="Proteomes" id="UP001339962"/>
    </source>
</evidence>
<feature type="domain" description="Chemotaxis phosphatase CheX-like" evidence="2">
    <location>
        <begin position="44"/>
        <end position="121"/>
    </location>
</feature>
<evidence type="ECO:0000259" key="2">
    <source>
        <dbReference type="Pfam" id="PF13690"/>
    </source>
</evidence>
<dbReference type="AlphaFoldDB" id="A0ABD5J0S8"/>
<comment type="caution">
    <text evidence="4">The sequence shown here is derived from an EMBL/GenBank/DDBJ whole genome shotgun (WGS) entry which is preliminary data.</text>
</comment>
<dbReference type="Proteomes" id="UP001339962">
    <property type="component" value="Unassembled WGS sequence"/>
</dbReference>
<dbReference type="PANTHER" id="PTHR39452:SF1">
    <property type="entry name" value="CHEY-P PHOSPHATASE CHEX"/>
    <property type="match status" value="1"/>
</dbReference>
<keyword evidence="5" id="KW-1185">Reference proteome</keyword>
<name>A0ABD5J0S8_9BACL</name>
<dbReference type="RefSeq" id="WP_066146924.1">
    <property type="nucleotide sequence ID" value="NZ_JACIDF010000001.1"/>
</dbReference>
<sequence>MTTATTLTHLLNSAIHSIKTVIPAGIEIEKPALYHASSIRSSLSVLIGMTGQIHGQLVIAGTNDLFAQISQLMYGMMLEGEMLESFTCELGNMIAGQLATHASSQQMMMDITPPTLLVGEANVKGFQKAIVVPVNIVEKGTLNMIVTLHHE</sequence>
<dbReference type="Gene3D" id="3.40.1550.10">
    <property type="entry name" value="CheC-like"/>
    <property type="match status" value="1"/>
</dbReference>
<accession>A0ABD5J0S8</accession>
<dbReference type="EMBL" id="JAQOTG010000009">
    <property type="protein sequence ID" value="MDE8564324.1"/>
    <property type="molecule type" value="Genomic_DNA"/>
</dbReference>
<dbReference type="InterPro" id="IPR028976">
    <property type="entry name" value="CheC-like_sf"/>
</dbReference>
<gene>
    <name evidence="4" type="ORF">P9850_17015</name>
    <name evidence="3" type="ORF">PNH38_10585</name>
</gene>
<dbReference type="PANTHER" id="PTHR39452">
    <property type="entry name" value="CHEY-P PHOSPHATASE CHEX"/>
    <property type="match status" value="1"/>
</dbReference>
<proteinExistence type="predicted"/>
<dbReference type="InterPro" id="IPR038756">
    <property type="entry name" value="CheX-like"/>
</dbReference>
<reference evidence="4 6" key="2">
    <citation type="submission" date="2023-03" db="EMBL/GenBank/DDBJ databases">
        <title>Bacillus Genome Sequencing.</title>
        <authorList>
            <person name="Dunlap C."/>
        </authorList>
    </citation>
    <scope>NUCLEOTIDE SEQUENCE [LARGE SCALE GENOMIC DNA]</scope>
    <source>
        <strain evidence="4 6">NRS-38</strain>
    </source>
</reference>
<dbReference type="CDD" id="cd17906">
    <property type="entry name" value="CheX"/>
    <property type="match status" value="1"/>
</dbReference>
<reference evidence="3 5" key="1">
    <citation type="submission" date="2023-01" db="EMBL/GenBank/DDBJ databases">
        <title>Genome-based reclassification of Anoxybacillus geothermalis as a later heterotypic synonym of Anoxybacillus rupiensis.</title>
        <authorList>
            <person name="Inan Bektas K."/>
            <person name="Canakci S."/>
            <person name="Belduz A.A."/>
            <person name="Guler H.H."/>
        </authorList>
    </citation>
    <scope>NUCLEOTIDE SEQUENCE [LARGE SCALE GENOMIC DNA]</scope>
    <source>
        <strain evidence="3 5">DSM 17127</strain>
    </source>
</reference>
<dbReference type="GO" id="GO:0006935">
    <property type="term" value="P:chemotaxis"/>
    <property type="evidence" value="ECO:0007669"/>
    <property type="project" value="UniProtKB-KW"/>
</dbReference>
<dbReference type="InterPro" id="IPR028051">
    <property type="entry name" value="CheX-like_dom"/>
</dbReference>
<evidence type="ECO:0000313" key="3">
    <source>
        <dbReference type="EMBL" id="MDE8564324.1"/>
    </source>
</evidence>
<evidence type="ECO:0000313" key="4">
    <source>
        <dbReference type="EMBL" id="MED5053494.1"/>
    </source>
</evidence>
<dbReference type="Proteomes" id="UP001213979">
    <property type="component" value="Unassembled WGS sequence"/>
</dbReference>
<organism evidence="4 6">
    <name type="scientific">Anoxybacteroides rupiense</name>
    <dbReference type="NCBI Taxonomy" id="311460"/>
    <lineage>
        <taxon>Bacteria</taxon>
        <taxon>Bacillati</taxon>
        <taxon>Bacillota</taxon>
        <taxon>Bacilli</taxon>
        <taxon>Bacillales</taxon>
        <taxon>Anoxybacillaceae</taxon>
        <taxon>Anoxybacteroides</taxon>
    </lineage>
</organism>
<keyword evidence="1" id="KW-0145">Chemotaxis</keyword>
<dbReference type="SUPFAM" id="SSF103039">
    <property type="entry name" value="CheC-like"/>
    <property type="match status" value="1"/>
</dbReference>
<dbReference type="Pfam" id="PF13690">
    <property type="entry name" value="CheX"/>
    <property type="match status" value="1"/>
</dbReference>
<evidence type="ECO:0000256" key="1">
    <source>
        <dbReference type="ARBA" id="ARBA00022500"/>
    </source>
</evidence>
<protein>
    <submittedName>
        <fullName evidence="4">Chemotaxis protein CheX</fullName>
    </submittedName>
</protein>